<protein>
    <submittedName>
        <fullName evidence="1 3">Uncharacterized protein</fullName>
    </submittedName>
</protein>
<gene>
    <name evidence="1" type="ORF">ASIM_LOCUS16464</name>
</gene>
<evidence type="ECO:0000313" key="1">
    <source>
        <dbReference type="EMBL" id="VDK57847.1"/>
    </source>
</evidence>
<keyword evidence="2" id="KW-1185">Reference proteome</keyword>
<reference evidence="3" key="1">
    <citation type="submission" date="2017-02" db="UniProtKB">
        <authorList>
            <consortium name="WormBaseParasite"/>
        </authorList>
    </citation>
    <scope>IDENTIFICATION</scope>
</reference>
<dbReference type="OrthoDB" id="5867132at2759"/>
<proteinExistence type="predicted"/>
<dbReference type="WBParaSite" id="ASIM_0001705701-mRNA-1">
    <property type="protein sequence ID" value="ASIM_0001705701-mRNA-1"/>
    <property type="gene ID" value="ASIM_0001705701"/>
</dbReference>
<dbReference type="AlphaFoldDB" id="A0A0M3K7W6"/>
<organism evidence="3">
    <name type="scientific">Anisakis simplex</name>
    <name type="common">Herring worm</name>
    <dbReference type="NCBI Taxonomy" id="6269"/>
    <lineage>
        <taxon>Eukaryota</taxon>
        <taxon>Metazoa</taxon>
        <taxon>Ecdysozoa</taxon>
        <taxon>Nematoda</taxon>
        <taxon>Chromadorea</taxon>
        <taxon>Rhabditida</taxon>
        <taxon>Spirurina</taxon>
        <taxon>Ascaridomorpha</taxon>
        <taxon>Ascaridoidea</taxon>
        <taxon>Anisakidae</taxon>
        <taxon>Anisakis</taxon>
        <taxon>Anisakis simplex complex</taxon>
    </lineage>
</organism>
<evidence type="ECO:0000313" key="2">
    <source>
        <dbReference type="Proteomes" id="UP000267096"/>
    </source>
</evidence>
<dbReference type="EMBL" id="UYRR01033115">
    <property type="protein sequence ID" value="VDK57847.1"/>
    <property type="molecule type" value="Genomic_DNA"/>
</dbReference>
<dbReference type="Proteomes" id="UP000267096">
    <property type="component" value="Unassembled WGS sequence"/>
</dbReference>
<sequence length="87" mass="9948">MYYNKQQIKIILAFIICAIGYGTNALPLTSMYMLRPLELSEMNDNAVSLDYNEDELTNSSLEGASLTFKRNCFFSPVQCMFRRSSSK</sequence>
<accession>A0A0M3K7W6</accession>
<evidence type="ECO:0000313" key="3">
    <source>
        <dbReference type="WBParaSite" id="ASIM_0001705701-mRNA-1"/>
    </source>
</evidence>
<name>A0A0M3K7W6_ANISI</name>
<reference evidence="1 2" key="2">
    <citation type="submission" date="2018-11" db="EMBL/GenBank/DDBJ databases">
        <authorList>
            <consortium name="Pathogen Informatics"/>
        </authorList>
    </citation>
    <scope>NUCLEOTIDE SEQUENCE [LARGE SCALE GENOMIC DNA]</scope>
</reference>